<name>A0A1D9MIE5_9ACTO</name>
<keyword evidence="3" id="KW-1185">Reference proteome</keyword>
<evidence type="ECO:0000313" key="2">
    <source>
        <dbReference type="EMBL" id="AOZ72067.1"/>
    </source>
</evidence>
<dbReference type="AlphaFoldDB" id="A0A1D9MIE5"/>
<sequence>MTPSKHALLSASSSHRWLHCTPSALLEADLPDQESAAAAEGTVAHALAEHKLRKALSRKSTRPVSELVDGQMEEHTDDYVSFVLEQLAQARQSCPDSKVMIEQRLDYSTWVPGGFGTGDCVIVAEPTLHVIDFKYGQGVQVDARDNPQMKLYALGALHMFAHLWDIKSVAMTIFQPRRQNVSTWTISVPELYRWAKNDLLAAAELAARGGGQFCPGSWCRFCKLAPTCRARANHQLELAKYEFRQAATLTDAEVADVLTRIPELTKWASDVQAHALSQALDHGKHYPGFKVVAGRSVRKYTDEDAVAKAAQDAGYTEIYKQSLLPVTAMEKLMGKKTFNNILANLITKPTGKPTLVPATDPRPELTVATAAEEFTPIQPDDSNTAATGSISKQGDNK</sequence>
<dbReference type="RefSeq" id="WP_071163533.1">
    <property type="nucleotide sequence ID" value="NZ_CP017812.1"/>
</dbReference>
<feature type="region of interest" description="Disordered" evidence="1">
    <location>
        <begin position="370"/>
        <end position="397"/>
    </location>
</feature>
<organism evidence="2 3">
    <name type="scientific">Boudabousia tangfeifanii</name>
    <dbReference type="NCBI Taxonomy" id="1912795"/>
    <lineage>
        <taxon>Bacteria</taxon>
        <taxon>Bacillati</taxon>
        <taxon>Actinomycetota</taxon>
        <taxon>Actinomycetes</taxon>
        <taxon>Actinomycetales</taxon>
        <taxon>Actinomycetaceae</taxon>
        <taxon>Boudabousia</taxon>
    </lineage>
</organism>
<feature type="compositionally biased region" description="Polar residues" evidence="1">
    <location>
        <begin position="380"/>
        <end position="397"/>
    </location>
</feature>
<dbReference type="InterPro" id="IPR021229">
    <property type="entry name" value="DUF2800"/>
</dbReference>
<accession>A0A1D9MIE5</accession>
<dbReference type="KEGG" id="avu:BK816_01120"/>
<evidence type="ECO:0000313" key="3">
    <source>
        <dbReference type="Proteomes" id="UP000176288"/>
    </source>
</evidence>
<gene>
    <name evidence="2" type="ORF">BK816_01120</name>
</gene>
<dbReference type="Pfam" id="PF10926">
    <property type="entry name" value="DUF2800"/>
    <property type="match status" value="1"/>
</dbReference>
<protein>
    <submittedName>
        <fullName evidence="2">Nuclease</fullName>
    </submittedName>
</protein>
<dbReference type="EMBL" id="CP017812">
    <property type="protein sequence ID" value="AOZ72067.1"/>
    <property type="molecule type" value="Genomic_DNA"/>
</dbReference>
<reference evidence="2 3" key="1">
    <citation type="submission" date="2016-10" db="EMBL/GenBank/DDBJ databases">
        <title>Actinomyces aegypiusis sp. nov., isolated from the Aegypius monachus in Qinghai Tibet Plateau China.</title>
        <authorList>
            <person name="Wang Y."/>
        </authorList>
    </citation>
    <scope>NUCLEOTIDE SEQUENCE [LARGE SCALE GENOMIC DNA]</scope>
    <source>
        <strain evidence="2 3">VUL4_3</strain>
    </source>
</reference>
<proteinExistence type="predicted"/>
<dbReference type="STRING" id="1912795.BK816_01120"/>
<dbReference type="Proteomes" id="UP000176288">
    <property type="component" value="Chromosome"/>
</dbReference>
<evidence type="ECO:0000256" key="1">
    <source>
        <dbReference type="SAM" id="MobiDB-lite"/>
    </source>
</evidence>
<dbReference type="OrthoDB" id="9766061at2"/>